<evidence type="ECO:0000256" key="1">
    <source>
        <dbReference type="SAM" id="SignalP"/>
    </source>
</evidence>
<dbReference type="Proteomes" id="UP000317429">
    <property type="component" value="Chromosome"/>
</dbReference>
<evidence type="ECO:0000313" key="3">
    <source>
        <dbReference type="Proteomes" id="UP000317429"/>
    </source>
</evidence>
<feature type="signal peptide" evidence="1">
    <location>
        <begin position="1"/>
        <end position="24"/>
    </location>
</feature>
<gene>
    <name evidence="2" type="ORF">Pla175_47460</name>
</gene>
<keyword evidence="3" id="KW-1185">Reference proteome</keyword>
<reference evidence="2 3" key="1">
    <citation type="submission" date="2019-02" db="EMBL/GenBank/DDBJ databases">
        <title>Deep-cultivation of Planctomycetes and their phenomic and genomic characterization uncovers novel biology.</title>
        <authorList>
            <person name="Wiegand S."/>
            <person name="Jogler M."/>
            <person name="Boedeker C."/>
            <person name="Pinto D."/>
            <person name="Vollmers J."/>
            <person name="Rivas-Marin E."/>
            <person name="Kohn T."/>
            <person name="Peeters S.H."/>
            <person name="Heuer A."/>
            <person name="Rast P."/>
            <person name="Oberbeckmann S."/>
            <person name="Bunk B."/>
            <person name="Jeske O."/>
            <person name="Meyerdierks A."/>
            <person name="Storesund J.E."/>
            <person name="Kallscheuer N."/>
            <person name="Luecker S."/>
            <person name="Lage O.M."/>
            <person name="Pohl T."/>
            <person name="Merkel B.J."/>
            <person name="Hornburger P."/>
            <person name="Mueller R.-W."/>
            <person name="Bruemmer F."/>
            <person name="Labrenz M."/>
            <person name="Spormann A.M."/>
            <person name="Op den Camp H."/>
            <person name="Overmann J."/>
            <person name="Amann R."/>
            <person name="Jetten M.S.M."/>
            <person name="Mascher T."/>
            <person name="Medema M.H."/>
            <person name="Devos D.P."/>
            <person name="Kaster A.-K."/>
            <person name="Ovreas L."/>
            <person name="Rohde M."/>
            <person name="Galperin M.Y."/>
            <person name="Jogler C."/>
        </authorList>
    </citation>
    <scope>NUCLEOTIDE SEQUENCE [LARGE SCALE GENOMIC DNA]</scope>
    <source>
        <strain evidence="2 3">Pla175</strain>
    </source>
</reference>
<dbReference type="EMBL" id="CP036291">
    <property type="protein sequence ID" value="QDU91325.1"/>
    <property type="molecule type" value="Genomic_DNA"/>
</dbReference>
<feature type="chain" id="PRO_5022027418" description="PEP-CTERM protein-sorting domain-containing protein" evidence="1">
    <location>
        <begin position="25"/>
        <end position="241"/>
    </location>
</feature>
<protein>
    <recommendedName>
        <fullName evidence="4">PEP-CTERM protein-sorting domain-containing protein</fullName>
    </recommendedName>
</protein>
<keyword evidence="1" id="KW-0732">Signal</keyword>
<dbReference type="KEGG" id="pnd:Pla175_47460"/>
<evidence type="ECO:0008006" key="4">
    <source>
        <dbReference type="Google" id="ProtNLM"/>
    </source>
</evidence>
<dbReference type="RefSeq" id="WP_231954033.1">
    <property type="nucleotide sequence ID" value="NZ_CP036291.1"/>
</dbReference>
<name>A0A518DIM5_9BACT</name>
<organism evidence="2 3">
    <name type="scientific">Pirellulimonas nuda</name>
    <dbReference type="NCBI Taxonomy" id="2528009"/>
    <lineage>
        <taxon>Bacteria</taxon>
        <taxon>Pseudomonadati</taxon>
        <taxon>Planctomycetota</taxon>
        <taxon>Planctomycetia</taxon>
        <taxon>Pirellulales</taxon>
        <taxon>Lacipirellulaceae</taxon>
        <taxon>Pirellulimonas</taxon>
    </lineage>
</organism>
<sequence precursor="true">MRSPVVVSCVAVTVALLTANQSPADLVVGYDAAIVGQRSVAANADRSSVLVTDFPLVAGADLVNPGTLTFGFDDWDGEDDDYFRWGFRVNEGFTTKLDSFSIGLSRSSKGPPSVSIDAIVERNSLPVWTDSIATISSIPSNGQFLLENQTLASVPDLLPGDSIIFTLRGSGASGDTGILRLIALDNTLGIAVYGNISPAIAAIPEPSASLFGAVAAIGAASYRLRSGRSRKNRKPQDATVA</sequence>
<evidence type="ECO:0000313" key="2">
    <source>
        <dbReference type="EMBL" id="QDU91325.1"/>
    </source>
</evidence>
<proteinExistence type="predicted"/>
<dbReference type="AlphaFoldDB" id="A0A518DIM5"/>
<accession>A0A518DIM5</accession>